<gene>
    <name evidence="2" type="ORF">BJX63DRAFT_47949</name>
</gene>
<evidence type="ECO:0000313" key="3">
    <source>
        <dbReference type="Proteomes" id="UP001610334"/>
    </source>
</evidence>
<sequence>MEIYNEAAEADENGQDENAWCSGVIQAVLRRGLKGHSILQVKNVQTQTIDPCLLPRLPHKSTVSKKADFTFAFSIRDPQVKETYNNFWNASPDQTVSQTTDPFTKRVALFSGIVVKQSNGGNTEALVQLAIWLAAGLEKLSQLQGLHGEKSDSRELLPGIGWTVIGHDWNLYIAFRGCFEGQDRIYVDGPIESLSASTRTYYGIFKLIELIHMLSLYAQEVYWPWMKSDIIRPTNEYGLSNLTSVGSLID</sequence>
<name>A0ABR4HW05_9EURO</name>
<dbReference type="EMBL" id="JBFXLT010000012">
    <property type="protein sequence ID" value="KAL2818922.1"/>
    <property type="molecule type" value="Genomic_DNA"/>
</dbReference>
<feature type="domain" description="PD-(D/E)XK nuclease-like" evidence="1">
    <location>
        <begin position="2"/>
        <end position="223"/>
    </location>
</feature>
<dbReference type="InterPro" id="IPR046797">
    <property type="entry name" value="PDDEXK_12"/>
</dbReference>
<comment type="caution">
    <text evidence="2">The sequence shown here is derived from an EMBL/GenBank/DDBJ whole genome shotgun (WGS) entry which is preliminary data.</text>
</comment>
<dbReference type="Pfam" id="PF20516">
    <property type="entry name" value="PDDEXK_12"/>
    <property type="match status" value="1"/>
</dbReference>
<dbReference type="Proteomes" id="UP001610334">
    <property type="component" value="Unassembled WGS sequence"/>
</dbReference>
<protein>
    <recommendedName>
        <fullName evidence="1">PD-(D/E)XK nuclease-like domain-containing protein</fullName>
    </recommendedName>
</protein>
<keyword evidence="3" id="KW-1185">Reference proteome</keyword>
<proteinExistence type="predicted"/>
<reference evidence="2 3" key="1">
    <citation type="submission" date="2024-07" db="EMBL/GenBank/DDBJ databases">
        <title>Section-level genome sequencing and comparative genomics of Aspergillus sections Usti and Cavernicolus.</title>
        <authorList>
            <consortium name="Lawrence Berkeley National Laboratory"/>
            <person name="Nybo J.L."/>
            <person name="Vesth T.C."/>
            <person name="Theobald S."/>
            <person name="Frisvad J.C."/>
            <person name="Larsen T.O."/>
            <person name="Kjaerboelling I."/>
            <person name="Rothschild-Mancinelli K."/>
            <person name="Lyhne E.K."/>
            <person name="Kogle M.E."/>
            <person name="Barry K."/>
            <person name="Clum A."/>
            <person name="Na H."/>
            <person name="Ledsgaard L."/>
            <person name="Lin J."/>
            <person name="Lipzen A."/>
            <person name="Kuo A."/>
            <person name="Riley R."/>
            <person name="Mondo S."/>
            <person name="Labutti K."/>
            <person name="Haridas S."/>
            <person name="Pangalinan J."/>
            <person name="Salamov A.A."/>
            <person name="Simmons B.A."/>
            <person name="Magnuson J.K."/>
            <person name="Chen J."/>
            <person name="Drula E."/>
            <person name="Henrissat B."/>
            <person name="Wiebenga A."/>
            <person name="Lubbers R.J."/>
            <person name="Gomes A.C."/>
            <person name="Makela M.R."/>
            <person name="Stajich J."/>
            <person name="Grigoriev I.V."/>
            <person name="Mortensen U.H."/>
            <person name="De Vries R.P."/>
            <person name="Baker S.E."/>
            <person name="Andersen M.R."/>
        </authorList>
    </citation>
    <scope>NUCLEOTIDE SEQUENCE [LARGE SCALE GENOMIC DNA]</scope>
    <source>
        <strain evidence="2 3">CBS 588.65</strain>
    </source>
</reference>
<accession>A0ABR4HW05</accession>
<evidence type="ECO:0000259" key="1">
    <source>
        <dbReference type="Pfam" id="PF20516"/>
    </source>
</evidence>
<organism evidence="2 3">
    <name type="scientific">Aspergillus granulosus</name>
    <dbReference type="NCBI Taxonomy" id="176169"/>
    <lineage>
        <taxon>Eukaryota</taxon>
        <taxon>Fungi</taxon>
        <taxon>Dikarya</taxon>
        <taxon>Ascomycota</taxon>
        <taxon>Pezizomycotina</taxon>
        <taxon>Eurotiomycetes</taxon>
        <taxon>Eurotiomycetidae</taxon>
        <taxon>Eurotiales</taxon>
        <taxon>Aspergillaceae</taxon>
        <taxon>Aspergillus</taxon>
        <taxon>Aspergillus subgen. Nidulantes</taxon>
    </lineage>
</organism>
<evidence type="ECO:0000313" key="2">
    <source>
        <dbReference type="EMBL" id="KAL2818922.1"/>
    </source>
</evidence>